<dbReference type="NCBIfam" id="TIGR01727">
    <property type="entry name" value="oligo_HPY"/>
    <property type="match status" value="1"/>
</dbReference>
<accession>A0ABP4TSN9</accession>
<keyword evidence="4" id="KW-1003">Cell membrane</keyword>
<proteinExistence type="inferred from homology"/>
<dbReference type="InterPro" id="IPR003439">
    <property type="entry name" value="ABC_transporter-like_ATP-bd"/>
</dbReference>
<dbReference type="PANTHER" id="PTHR43297:SF14">
    <property type="entry name" value="ATPASE AAA-TYPE CORE DOMAIN-CONTAINING PROTEIN"/>
    <property type="match status" value="1"/>
</dbReference>
<keyword evidence="5" id="KW-0997">Cell inner membrane</keyword>
<dbReference type="GO" id="GO:0005524">
    <property type="term" value="F:ATP binding"/>
    <property type="evidence" value="ECO:0007669"/>
    <property type="project" value="UniProtKB-KW"/>
</dbReference>
<evidence type="ECO:0000256" key="8">
    <source>
        <dbReference type="ARBA" id="ARBA00022967"/>
    </source>
</evidence>
<evidence type="ECO:0000313" key="12">
    <source>
        <dbReference type="EMBL" id="GAA1692631.1"/>
    </source>
</evidence>
<evidence type="ECO:0000256" key="6">
    <source>
        <dbReference type="ARBA" id="ARBA00022741"/>
    </source>
</evidence>
<comment type="similarity">
    <text evidence="2">Belongs to the ABC transporter superfamily.</text>
</comment>
<dbReference type="Pfam" id="PF00005">
    <property type="entry name" value="ABC_tran"/>
    <property type="match status" value="1"/>
</dbReference>
<dbReference type="EMBL" id="BAAALR010000045">
    <property type="protein sequence ID" value="GAA1692631.1"/>
    <property type="molecule type" value="Genomic_DNA"/>
</dbReference>
<reference evidence="13" key="1">
    <citation type="journal article" date="2019" name="Int. J. Syst. Evol. Microbiol.">
        <title>The Global Catalogue of Microorganisms (GCM) 10K type strain sequencing project: providing services to taxonomists for standard genome sequencing and annotation.</title>
        <authorList>
            <consortium name="The Broad Institute Genomics Platform"/>
            <consortium name="The Broad Institute Genome Sequencing Center for Infectious Disease"/>
            <person name="Wu L."/>
            <person name="Ma J."/>
        </authorList>
    </citation>
    <scope>NUCLEOTIDE SEQUENCE [LARGE SCALE GENOMIC DNA]</scope>
    <source>
        <strain evidence="13">JCM 13244</strain>
    </source>
</reference>
<dbReference type="PROSITE" id="PS00211">
    <property type="entry name" value="ABC_TRANSPORTER_1"/>
    <property type="match status" value="1"/>
</dbReference>
<dbReference type="SUPFAM" id="SSF52540">
    <property type="entry name" value="P-loop containing nucleoside triphosphate hydrolases"/>
    <property type="match status" value="1"/>
</dbReference>
<comment type="subcellular location">
    <subcellularLocation>
        <location evidence="1">Cell membrane</location>
        <topology evidence="1">Peripheral membrane protein</topology>
    </subcellularLocation>
</comment>
<sequence>MPHSPSPDPATPGGPDGSGALGRRPAALAVEGLGVTVASGRLTAVRDVSFTVGRGEAVGLVGESGSGKTLICRSVLGLLPPGCAVSEGEIALSGEALTGLSRREWDRVRGTRVGAVFQDPASYLNPALTVGRQLTEVLRVKLGLDRARAAERAVELFAAVGLHDPAEVARRHPHELSGGMLQRVLIAVAVACAPDLLVADEATTALDVVVQAEVLELLARMRAERDLALLLVSHDLSVIAEVCDRILVAYAGELVEDGPAERVLNDPLHPYTEALLRVATVGDFERRELEVIPGAPPEVGARLPGCRFADRCAFAAPECRRGPVPLRETTDGRRVRCVRGEEIERSRAGAHGTREVAV</sequence>
<dbReference type="InterPro" id="IPR050388">
    <property type="entry name" value="ABC_Ni/Peptide_Import"/>
</dbReference>
<dbReference type="Pfam" id="PF08352">
    <property type="entry name" value="oligo_HPY"/>
    <property type="match status" value="1"/>
</dbReference>
<feature type="region of interest" description="Disordered" evidence="10">
    <location>
        <begin position="1"/>
        <end position="22"/>
    </location>
</feature>
<keyword evidence="6" id="KW-0547">Nucleotide-binding</keyword>
<keyword evidence="9" id="KW-0472">Membrane</keyword>
<dbReference type="CDD" id="cd03257">
    <property type="entry name" value="ABC_NikE_OppD_transporters"/>
    <property type="match status" value="1"/>
</dbReference>
<evidence type="ECO:0000256" key="1">
    <source>
        <dbReference type="ARBA" id="ARBA00004202"/>
    </source>
</evidence>
<dbReference type="RefSeq" id="WP_211127632.1">
    <property type="nucleotide sequence ID" value="NZ_BAAALR010000045.1"/>
</dbReference>
<gene>
    <name evidence="12" type="ORF">GCM10009680_35320</name>
</gene>
<evidence type="ECO:0000256" key="7">
    <source>
        <dbReference type="ARBA" id="ARBA00022840"/>
    </source>
</evidence>
<dbReference type="InterPro" id="IPR017871">
    <property type="entry name" value="ABC_transporter-like_CS"/>
</dbReference>
<evidence type="ECO:0000256" key="10">
    <source>
        <dbReference type="SAM" id="MobiDB-lite"/>
    </source>
</evidence>
<feature type="domain" description="ABC transporter" evidence="11">
    <location>
        <begin position="30"/>
        <end position="276"/>
    </location>
</feature>
<dbReference type="InterPro" id="IPR027417">
    <property type="entry name" value="P-loop_NTPase"/>
</dbReference>
<evidence type="ECO:0000256" key="9">
    <source>
        <dbReference type="ARBA" id="ARBA00023136"/>
    </source>
</evidence>
<dbReference type="InterPro" id="IPR013563">
    <property type="entry name" value="Oligopep_ABC_C"/>
</dbReference>
<feature type="compositionally biased region" description="Pro residues" evidence="10">
    <location>
        <begin position="1"/>
        <end position="12"/>
    </location>
</feature>
<keyword evidence="8" id="KW-1278">Translocase</keyword>
<dbReference type="Proteomes" id="UP001499947">
    <property type="component" value="Unassembled WGS sequence"/>
</dbReference>
<comment type="caution">
    <text evidence="12">The sequence shown here is derived from an EMBL/GenBank/DDBJ whole genome shotgun (WGS) entry which is preliminary data.</text>
</comment>
<dbReference type="Gene3D" id="3.40.50.300">
    <property type="entry name" value="P-loop containing nucleotide triphosphate hydrolases"/>
    <property type="match status" value="1"/>
</dbReference>
<keyword evidence="3" id="KW-0813">Transport</keyword>
<dbReference type="PANTHER" id="PTHR43297">
    <property type="entry name" value="OLIGOPEPTIDE TRANSPORT ATP-BINDING PROTEIN APPD"/>
    <property type="match status" value="1"/>
</dbReference>
<keyword evidence="13" id="KW-1185">Reference proteome</keyword>
<protein>
    <submittedName>
        <fullName evidence="12">ABC transporter ATP-binding protein</fullName>
    </submittedName>
</protein>
<dbReference type="SMART" id="SM00382">
    <property type="entry name" value="AAA"/>
    <property type="match status" value="1"/>
</dbReference>
<dbReference type="InterPro" id="IPR003593">
    <property type="entry name" value="AAA+_ATPase"/>
</dbReference>
<evidence type="ECO:0000256" key="3">
    <source>
        <dbReference type="ARBA" id="ARBA00022448"/>
    </source>
</evidence>
<evidence type="ECO:0000256" key="4">
    <source>
        <dbReference type="ARBA" id="ARBA00022475"/>
    </source>
</evidence>
<evidence type="ECO:0000256" key="5">
    <source>
        <dbReference type="ARBA" id="ARBA00022519"/>
    </source>
</evidence>
<dbReference type="PROSITE" id="PS50893">
    <property type="entry name" value="ABC_TRANSPORTER_2"/>
    <property type="match status" value="1"/>
</dbReference>
<keyword evidence="7 12" id="KW-0067">ATP-binding</keyword>
<evidence type="ECO:0000313" key="13">
    <source>
        <dbReference type="Proteomes" id="UP001499947"/>
    </source>
</evidence>
<organism evidence="12 13">
    <name type="scientific">Streptomyces yatensis</name>
    <dbReference type="NCBI Taxonomy" id="155177"/>
    <lineage>
        <taxon>Bacteria</taxon>
        <taxon>Bacillati</taxon>
        <taxon>Actinomycetota</taxon>
        <taxon>Actinomycetes</taxon>
        <taxon>Kitasatosporales</taxon>
        <taxon>Streptomycetaceae</taxon>
        <taxon>Streptomyces</taxon>
        <taxon>Streptomyces violaceusniger group</taxon>
    </lineage>
</organism>
<name>A0ABP4TSN9_9ACTN</name>
<evidence type="ECO:0000259" key="11">
    <source>
        <dbReference type="PROSITE" id="PS50893"/>
    </source>
</evidence>
<evidence type="ECO:0000256" key="2">
    <source>
        <dbReference type="ARBA" id="ARBA00005417"/>
    </source>
</evidence>